<comment type="caution">
    <text evidence="3">The sequence shown here is derived from an EMBL/GenBank/DDBJ whole genome shotgun (WGS) entry which is preliminary data.</text>
</comment>
<name>A0A3A2ZM09_9EURO</name>
<dbReference type="InterPro" id="IPR000383">
    <property type="entry name" value="Xaa-Pro-like_dom"/>
</dbReference>
<reference evidence="4" key="1">
    <citation type="submission" date="2017-02" db="EMBL/GenBank/DDBJ databases">
        <authorList>
            <person name="Tafer H."/>
            <person name="Lopandic K."/>
        </authorList>
    </citation>
    <scope>NUCLEOTIDE SEQUENCE [LARGE SCALE GENOMIC DNA]</scope>
    <source>
        <strain evidence="4">CBS 366.77</strain>
    </source>
</reference>
<dbReference type="InterPro" id="IPR050261">
    <property type="entry name" value="FrsA_esterase"/>
</dbReference>
<proteinExistence type="predicted"/>
<protein>
    <submittedName>
        <fullName evidence="3">Acetyl xylan esterase AXE1</fullName>
    </submittedName>
</protein>
<keyword evidence="4" id="KW-1185">Reference proteome</keyword>
<evidence type="ECO:0000259" key="2">
    <source>
        <dbReference type="Pfam" id="PF02129"/>
    </source>
</evidence>
<dbReference type="STRING" id="2070753.A0A3A2ZM09"/>
<sequence>MTRENISFQTSDHITLRGWFYKPTTSLSQTRLPCLVMGHGFSAVKEMDLDTFAEYFVSNLELACLVYDNRGFGESDAKPGLPRQEIIPAQQTSDYSDAITYAQSRPDVDAARIGIWGSSYSGGHVLWVGAVDRRVKVVLSQVPMVDGWANFHRIVRPDFVGGMNDLFQEDRLARAAGQDAGYIPVVDADPHKPSALPTPDSYEFFAAWAKKSTWDNNVTIKSMEALREYIPSAHIQHIAPTPLLMTVAQNDVITPADLALQAYSRALEPKKLHFLPGGHFDAYSGPNFEQNASFQAQFLKEHLCLPSLPVRLA</sequence>
<dbReference type="Proteomes" id="UP000266188">
    <property type="component" value="Unassembled WGS sequence"/>
</dbReference>
<dbReference type="Gene3D" id="3.40.50.1820">
    <property type="entry name" value="alpha/beta hydrolase"/>
    <property type="match status" value="1"/>
</dbReference>
<dbReference type="InterPro" id="IPR029058">
    <property type="entry name" value="AB_hydrolase_fold"/>
</dbReference>
<dbReference type="AlphaFoldDB" id="A0A3A2ZM09"/>
<evidence type="ECO:0000313" key="4">
    <source>
        <dbReference type="Proteomes" id="UP000266188"/>
    </source>
</evidence>
<dbReference type="SUPFAM" id="SSF53474">
    <property type="entry name" value="alpha/beta-Hydrolases"/>
    <property type="match status" value="1"/>
</dbReference>
<organism evidence="3 4">
    <name type="scientific">Aspergillus sclerotialis</name>
    <dbReference type="NCBI Taxonomy" id="2070753"/>
    <lineage>
        <taxon>Eukaryota</taxon>
        <taxon>Fungi</taxon>
        <taxon>Dikarya</taxon>
        <taxon>Ascomycota</taxon>
        <taxon>Pezizomycotina</taxon>
        <taxon>Eurotiomycetes</taxon>
        <taxon>Eurotiomycetidae</taxon>
        <taxon>Eurotiales</taxon>
        <taxon>Aspergillaceae</taxon>
        <taxon>Aspergillus</taxon>
        <taxon>Aspergillus subgen. Polypaecilum</taxon>
    </lineage>
</organism>
<feature type="domain" description="Xaa-Pro dipeptidyl-peptidase-like" evidence="2">
    <location>
        <begin position="63"/>
        <end position="280"/>
    </location>
</feature>
<evidence type="ECO:0000313" key="3">
    <source>
        <dbReference type="EMBL" id="RJE20394.1"/>
    </source>
</evidence>
<dbReference type="OrthoDB" id="2498029at2759"/>
<dbReference type="Gene3D" id="1.10.10.800">
    <property type="match status" value="1"/>
</dbReference>
<accession>A0A3A2ZM09</accession>
<dbReference type="PANTHER" id="PTHR22946:SF9">
    <property type="entry name" value="POLYKETIDE TRANSFERASE AF380"/>
    <property type="match status" value="1"/>
</dbReference>
<dbReference type="Pfam" id="PF02129">
    <property type="entry name" value="Peptidase_S15"/>
    <property type="match status" value="1"/>
</dbReference>
<dbReference type="GO" id="GO:0016788">
    <property type="term" value="F:hydrolase activity, acting on ester bonds"/>
    <property type="evidence" value="ECO:0007669"/>
    <property type="project" value="UniProtKB-ARBA"/>
</dbReference>
<gene>
    <name evidence="3" type="ORF">PHISCL_07265</name>
</gene>
<dbReference type="EMBL" id="MVGC01000311">
    <property type="protein sequence ID" value="RJE20394.1"/>
    <property type="molecule type" value="Genomic_DNA"/>
</dbReference>
<keyword evidence="1" id="KW-0378">Hydrolase</keyword>
<evidence type="ECO:0000256" key="1">
    <source>
        <dbReference type="ARBA" id="ARBA00022801"/>
    </source>
</evidence>
<dbReference type="PANTHER" id="PTHR22946">
    <property type="entry name" value="DIENELACTONE HYDROLASE DOMAIN-CONTAINING PROTEIN-RELATED"/>
    <property type="match status" value="1"/>
</dbReference>